<dbReference type="SUPFAM" id="SSF47323">
    <property type="entry name" value="Anticodon-binding domain of a subclass of class I aminoacyl-tRNA synthetases"/>
    <property type="match status" value="1"/>
</dbReference>
<accession>A0A842HCN3</accession>
<dbReference type="AlphaFoldDB" id="A0A842HCN3"/>
<feature type="binding site" evidence="10">
    <location>
        <position position="29"/>
    </location>
    <ligand>
        <name>Zn(2+)</name>
        <dbReference type="ChEBI" id="CHEBI:29105"/>
    </ligand>
</feature>
<keyword evidence="3 10" id="KW-0436">Ligase</keyword>
<evidence type="ECO:0000256" key="5">
    <source>
        <dbReference type="ARBA" id="ARBA00022741"/>
    </source>
</evidence>
<evidence type="ECO:0000256" key="1">
    <source>
        <dbReference type="ARBA" id="ARBA00005594"/>
    </source>
</evidence>
<gene>
    <name evidence="10" type="primary">cysS</name>
    <name evidence="12" type="ORF">H5P28_08100</name>
</gene>
<keyword evidence="10" id="KW-0963">Cytoplasm</keyword>
<keyword evidence="6 10" id="KW-0862">Zinc</keyword>
<comment type="subunit">
    <text evidence="2 10">Monomer.</text>
</comment>
<comment type="catalytic activity">
    <reaction evidence="10">
        <text>tRNA(Cys) + L-cysteine + ATP = L-cysteinyl-tRNA(Cys) + AMP + diphosphate</text>
        <dbReference type="Rhea" id="RHEA:17773"/>
        <dbReference type="Rhea" id="RHEA-COMP:9661"/>
        <dbReference type="Rhea" id="RHEA-COMP:9679"/>
        <dbReference type="ChEBI" id="CHEBI:30616"/>
        <dbReference type="ChEBI" id="CHEBI:33019"/>
        <dbReference type="ChEBI" id="CHEBI:35235"/>
        <dbReference type="ChEBI" id="CHEBI:78442"/>
        <dbReference type="ChEBI" id="CHEBI:78517"/>
        <dbReference type="ChEBI" id="CHEBI:456215"/>
        <dbReference type="EC" id="6.1.1.16"/>
    </reaction>
</comment>
<dbReference type="GO" id="GO:0005524">
    <property type="term" value="F:ATP binding"/>
    <property type="evidence" value="ECO:0007669"/>
    <property type="project" value="UniProtKB-UniRule"/>
</dbReference>
<feature type="binding site" evidence="10">
    <location>
        <position position="219"/>
    </location>
    <ligand>
        <name>Zn(2+)</name>
        <dbReference type="ChEBI" id="CHEBI:29105"/>
    </ligand>
</feature>
<evidence type="ECO:0000256" key="6">
    <source>
        <dbReference type="ARBA" id="ARBA00022833"/>
    </source>
</evidence>
<dbReference type="GO" id="GO:0005829">
    <property type="term" value="C:cytosol"/>
    <property type="evidence" value="ECO:0007669"/>
    <property type="project" value="TreeGrafter"/>
</dbReference>
<dbReference type="GO" id="GO:0008270">
    <property type="term" value="F:zinc ion binding"/>
    <property type="evidence" value="ECO:0007669"/>
    <property type="project" value="UniProtKB-UniRule"/>
</dbReference>
<evidence type="ECO:0000256" key="7">
    <source>
        <dbReference type="ARBA" id="ARBA00022840"/>
    </source>
</evidence>
<evidence type="ECO:0000256" key="3">
    <source>
        <dbReference type="ARBA" id="ARBA00022598"/>
    </source>
</evidence>
<evidence type="ECO:0000313" key="13">
    <source>
        <dbReference type="Proteomes" id="UP000546464"/>
    </source>
</evidence>
<keyword evidence="5 10" id="KW-0547">Nucleotide-binding</keyword>
<keyword evidence="13" id="KW-1185">Reference proteome</keyword>
<evidence type="ECO:0000256" key="10">
    <source>
        <dbReference type="HAMAP-Rule" id="MF_00041"/>
    </source>
</evidence>
<dbReference type="InterPro" id="IPR024909">
    <property type="entry name" value="Cys-tRNA/MSH_ligase"/>
</dbReference>
<dbReference type="PANTHER" id="PTHR10890:SF3">
    <property type="entry name" value="CYSTEINE--TRNA LIGASE, CYTOPLASMIC"/>
    <property type="match status" value="1"/>
</dbReference>
<comment type="similarity">
    <text evidence="1 10">Belongs to the class-I aminoacyl-tRNA synthetase family.</text>
</comment>
<dbReference type="EC" id="6.1.1.16" evidence="10"/>
<dbReference type="PRINTS" id="PR00983">
    <property type="entry name" value="TRNASYNTHCYS"/>
</dbReference>
<comment type="subcellular location">
    <subcellularLocation>
        <location evidence="10">Cytoplasm</location>
    </subcellularLocation>
</comment>
<feature type="short sequence motif" description="'KMSKS' region" evidence="10">
    <location>
        <begin position="277"/>
        <end position="281"/>
    </location>
</feature>
<dbReference type="InterPro" id="IPR009080">
    <property type="entry name" value="tRNAsynth_Ia_anticodon-bd"/>
</dbReference>
<proteinExistence type="inferred from homology"/>
<dbReference type="Pfam" id="PF01406">
    <property type="entry name" value="tRNA-synt_1e"/>
    <property type="match status" value="1"/>
</dbReference>
<evidence type="ECO:0000256" key="8">
    <source>
        <dbReference type="ARBA" id="ARBA00022917"/>
    </source>
</evidence>
<keyword evidence="4 10" id="KW-0479">Metal-binding</keyword>
<reference evidence="12 13" key="1">
    <citation type="submission" date="2020-07" db="EMBL/GenBank/DDBJ databases">
        <authorList>
            <person name="Feng X."/>
        </authorList>
    </citation>
    <scope>NUCLEOTIDE SEQUENCE [LARGE SCALE GENOMIC DNA]</scope>
    <source>
        <strain evidence="12 13">JCM31066</strain>
    </source>
</reference>
<evidence type="ECO:0000313" key="12">
    <source>
        <dbReference type="EMBL" id="MBC2594223.1"/>
    </source>
</evidence>
<feature type="short sequence motif" description="'HIGH' region" evidence="10">
    <location>
        <begin position="31"/>
        <end position="41"/>
    </location>
</feature>
<dbReference type="RefSeq" id="WP_185675205.1">
    <property type="nucleotide sequence ID" value="NZ_JACHVB010000020.1"/>
</dbReference>
<evidence type="ECO:0000256" key="9">
    <source>
        <dbReference type="ARBA" id="ARBA00023146"/>
    </source>
</evidence>
<feature type="domain" description="tRNA synthetases class I catalytic" evidence="11">
    <location>
        <begin position="20"/>
        <end position="322"/>
    </location>
</feature>
<comment type="caution">
    <text evidence="12">The sequence shown here is derived from an EMBL/GenBank/DDBJ whole genome shotgun (WGS) entry which is preliminary data.</text>
</comment>
<dbReference type="CDD" id="cd00672">
    <property type="entry name" value="CysRS_core"/>
    <property type="match status" value="1"/>
</dbReference>
<dbReference type="Gene3D" id="1.20.120.1910">
    <property type="entry name" value="Cysteine-tRNA ligase, C-terminal anti-codon recognition domain"/>
    <property type="match status" value="1"/>
</dbReference>
<dbReference type="HAMAP" id="MF_00041">
    <property type="entry name" value="Cys_tRNA_synth"/>
    <property type="match status" value="1"/>
</dbReference>
<dbReference type="PANTHER" id="PTHR10890">
    <property type="entry name" value="CYSTEINYL-TRNA SYNTHETASE"/>
    <property type="match status" value="1"/>
</dbReference>
<dbReference type="SUPFAM" id="SSF52374">
    <property type="entry name" value="Nucleotidylyl transferase"/>
    <property type="match status" value="1"/>
</dbReference>
<sequence>MPVKIHDTLSKTKQPLAPADGQTFRFYCCGPTVYGPAHIGNFRTFLVQDVLRRTLEVDGLSLRHVRNITDVDDKTIRQSQAEGRTLSEFTTHWTDKFHADCSALNLLPPHEEPRATAHIAEQIAMIEQLVAGGHAYAAADGSVYFKVCSCEHYGELSGLDRSSLRTQHVNSAGDANDADEYDRESVSDFALWKARKPEDGENFWSSPWGEGRPGWHIECSAMSVKYLGEGFDLHGGGIDLCFPHHENEIAQSECATGTRPFARLWFHSAHLMVEGSKMSKSLGNLYTLEDLLQKGFRPMDIRYALISGHYRQQLNFTLNGLKAGRSALEKMEKTLRPILGRLGVSEEDFRHWIKPSPLVTTGMFARAWEKLSDDLNVPAALGEIFSVLGDLADPTLDSAAVAGQVESFGALLYALGLDLFTAQDAPAAADIPESVANLAEARWEAKKARDWANADGLRDELLQLGWKILDRKDGYDLEKV</sequence>
<feature type="binding site" evidence="10">
    <location>
        <position position="248"/>
    </location>
    <ligand>
        <name>Zn(2+)</name>
        <dbReference type="ChEBI" id="CHEBI:29105"/>
    </ligand>
</feature>
<evidence type="ECO:0000256" key="4">
    <source>
        <dbReference type="ARBA" id="ARBA00022723"/>
    </source>
</evidence>
<dbReference type="Proteomes" id="UP000546464">
    <property type="component" value="Unassembled WGS sequence"/>
</dbReference>
<name>A0A842HCN3_9BACT</name>
<keyword evidence="7 10" id="KW-0067">ATP-binding</keyword>
<dbReference type="NCBIfam" id="TIGR00435">
    <property type="entry name" value="cysS"/>
    <property type="match status" value="1"/>
</dbReference>
<dbReference type="InterPro" id="IPR014729">
    <property type="entry name" value="Rossmann-like_a/b/a_fold"/>
</dbReference>
<dbReference type="GO" id="GO:0006423">
    <property type="term" value="P:cysteinyl-tRNA aminoacylation"/>
    <property type="evidence" value="ECO:0007669"/>
    <property type="project" value="UniProtKB-UniRule"/>
</dbReference>
<organism evidence="12 13">
    <name type="scientific">Ruficoccus amylovorans</name>
    <dbReference type="NCBI Taxonomy" id="1804625"/>
    <lineage>
        <taxon>Bacteria</taxon>
        <taxon>Pseudomonadati</taxon>
        <taxon>Verrucomicrobiota</taxon>
        <taxon>Opitutia</taxon>
        <taxon>Puniceicoccales</taxon>
        <taxon>Cerasicoccaceae</taxon>
        <taxon>Ruficoccus</taxon>
    </lineage>
</organism>
<dbReference type="InterPro" id="IPR032678">
    <property type="entry name" value="tRNA-synt_1_cat_dom"/>
</dbReference>
<dbReference type="EMBL" id="JACHVB010000020">
    <property type="protein sequence ID" value="MBC2594223.1"/>
    <property type="molecule type" value="Genomic_DNA"/>
</dbReference>
<comment type="cofactor">
    <cofactor evidence="10">
        <name>Zn(2+)</name>
        <dbReference type="ChEBI" id="CHEBI:29105"/>
    </cofactor>
    <text evidence="10">Binds 1 zinc ion per subunit.</text>
</comment>
<dbReference type="InterPro" id="IPR015803">
    <property type="entry name" value="Cys-tRNA-ligase"/>
</dbReference>
<feature type="binding site" evidence="10">
    <location>
        <position position="280"/>
    </location>
    <ligand>
        <name>ATP</name>
        <dbReference type="ChEBI" id="CHEBI:30616"/>
    </ligand>
</feature>
<evidence type="ECO:0000259" key="11">
    <source>
        <dbReference type="Pfam" id="PF01406"/>
    </source>
</evidence>
<feature type="binding site" evidence="10">
    <location>
        <position position="244"/>
    </location>
    <ligand>
        <name>Zn(2+)</name>
        <dbReference type="ChEBI" id="CHEBI:29105"/>
    </ligand>
</feature>
<dbReference type="Gene3D" id="3.40.50.620">
    <property type="entry name" value="HUPs"/>
    <property type="match status" value="1"/>
</dbReference>
<protein>
    <recommendedName>
        <fullName evidence="10">Cysteine--tRNA ligase</fullName>
        <ecNumber evidence="10">6.1.1.16</ecNumber>
    </recommendedName>
    <alternativeName>
        <fullName evidence="10">Cysteinyl-tRNA synthetase</fullName>
        <shortName evidence="10">CysRS</shortName>
    </alternativeName>
</protein>
<dbReference type="GO" id="GO:0004817">
    <property type="term" value="F:cysteine-tRNA ligase activity"/>
    <property type="evidence" value="ECO:0007669"/>
    <property type="project" value="UniProtKB-UniRule"/>
</dbReference>
<keyword evidence="8 10" id="KW-0648">Protein biosynthesis</keyword>
<evidence type="ECO:0000256" key="2">
    <source>
        <dbReference type="ARBA" id="ARBA00011245"/>
    </source>
</evidence>
<keyword evidence="9 10" id="KW-0030">Aminoacyl-tRNA synthetase</keyword>